<keyword evidence="3" id="KW-0539">Nucleus</keyword>
<feature type="compositionally biased region" description="Polar residues" evidence="4">
    <location>
        <begin position="710"/>
        <end position="736"/>
    </location>
</feature>
<name>A0ABR3P6U3_9PEZI</name>
<dbReference type="InterPro" id="IPR036864">
    <property type="entry name" value="Zn2-C6_fun-type_DNA-bd_sf"/>
</dbReference>
<dbReference type="InterPro" id="IPR050613">
    <property type="entry name" value="Sec_Metabolite_Reg"/>
</dbReference>
<dbReference type="Pfam" id="PF00172">
    <property type="entry name" value="Zn_clus"/>
    <property type="match status" value="1"/>
</dbReference>
<evidence type="ECO:0000313" key="6">
    <source>
        <dbReference type="EMBL" id="KAL1301658.1"/>
    </source>
</evidence>
<evidence type="ECO:0000313" key="7">
    <source>
        <dbReference type="Proteomes" id="UP001562354"/>
    </source>
</evidence>
<dbReference type="SUPFAM" id="SSF57701">
    <property type="entry name" value="Zn2/Cys6 DNA-binding domain"/>
    <property type="match status" value="1"/>
</dbReference>
<proteinExistence type="predicted"/>
<comment type="subcellular location">
    <subcellularLocation>
        <location evidence="1">Nucleus</location>
    </subcellularLocation>
</comment>
<accession>A0ABR3P6U3</accession>
<dbReference type="SMART" id="SM00066">
    <property type="entry name" value="GAL4"/>
    <property type="match status" value="1"/>
</dbReference>
<comment type="caution">
    <text evidence="6">The sequence shown here is derived from an EMBL/GenBank/DDBJ whole genome shotgun (WGS) entry which is preliminary data.</text>
</comment>
<sequence>MAEGASKPLQDPTAVTDTTDTGVEGRDKPRQIRRRNRVIASCLPCRQRKVRCDKLSPCSNCRKFSRSCLYIAPALDTVAQQELAELKDKLSNLEESLGRDVIRRAARARAPHGAESSGQVSDDGDDGEDTPHGPDDEKDLEPTPLAVFDQLYEEDADDELMDLGVAMGKLRITERIGGLVRPKMAEELHAHLKQQDRGQSQAKRTPVFRQQYGGYTSQSGVWQPDPMLPETYLAPGPDFIAPSSSFFFPEMANSPAELFLPFRNCSDQLVAQYMLAVHPIARTVHRPTFEKQYNVFWDCFNQGSTPPAPLQALIFAAMFSAAVSSTDVTAMQMTGMPKTMLVEQLRVATEASLARAHFLQTTKLDTLQAFVMYMIPLCHNEVSRAQSALVGLAIRLAQCNGLHRDGSLYGLSALDTHVRRLVWHQLCFLDIRTAESTGPRPQIRRDEFDTKLPLNVNEDDFLASSPPTEDSPVWTDMTLPRMKVEIYDLIRQLWDDMQRMDRKKTTLTSTLGKIQDFRSKVGVKYMALVRENTPMHLLTRQIYRGLSNRSFVIILQRYAQGTTNPMPERLKQMLVETALACTESGIALDTHPELKAWAWYRPAMLPYHACLLLLLEVYNRPDMKEASRIWACADYVFELIPELNPKEKAEGVLMELRDRLGVYQNFRKVKASTNIDGQTPRGSGLSPAVSRTNSEASNLTFPNMQMFSTPSHVPNYNSPNSDHSGSRGGNNYTQDMPSDVAIQPVADIDWNEWEKHFPNEGMSHSVLGGADLLADFEMASFNPHTSYTMIASKHISR</sequence>
<gene>
    <name evidence="6" type="ORF">AAFC00_005878</name>
</gene>
<protein>
    <recommendedName>
        <fullName evidence="5">Zn(2)-C6 fungal-type domain-containing protein</fullName>
    </recommendedName>
</protein>
<evidence type="ECO:0000259" key="5">
    <source>
        <dbReference type="PROSITE" id="PS50048"/>
    </source>
</evidence>
<keyword evidence="2" id="KW-0479">Metal-binding</keyword>
<dbReference type="PROSITE" id="PS00463">
    <property type="entry name" value="ZN2_CY6_FUNGAL_1"/>
    <property type="match status" value="1"/>
</dbReference>
<keyword evidence="7" id="KW-1185">Reference proteome</keyword>
<dbReference type="PROSITE" id="PS50048">
    <property type="entry name" value="ZN2_CY6_FUNGAL_2"/>
    <property type="match status" value="1"/>
</dbReference>
<dbReference type="SMART" id="SM00906">
    <property type="entry name" value="Fungal_trans"/>
    <property type="match status" value="1"/>
</dbReference>
<dbReference type="Gene3D" id="4.10.240.10">
    <property type="entry name" value="Zn(2)-C6 fungal-type DNA-binding domain"/>
    <property type="match status" value="1"/>
</dbReference>
<feature type="region of interest" description="Disordered" evidence="4">
    <location>
        <begin position="673"/>
        <end position="693"/>
    </location>
</feature>
<reference evidence="6 7" key="1">
    <citation type="submission" date="2024-07" db="EMBL/GenBank/DDBJ databases">
        <title>Draft sequence of the Neodothiora populina.</title>
        <authorList>
            <person name="Drown D.D."/>
            <person name="Schuette U.S."/>
            <person name="Buechlein A.B."/>
            <person name="Rusch D.R."/>
            <person name="Winton L.W."/>
            <person name="Adams G.A."/>
        </authorList>
    </citation>
    <scope>NUCLEOTIDE SEQUENCE [LARGE SCALE GENOMIC DNA]</scope>
    <source>
        <strain evidence="6 7">CPC 39397</strain>
    </source>
</reference>
<dbReference type="CDD" id="cd00067">
    <property type="entry name" value="GAL4"/>
    <property type="match status" value="1"/>
</dbReference>
<evidence type="ECO:0000256" key="3">
    <source>
        <dbReference type="ARBA" id="ARBA00023242"/>
    </source>
</evidence>
<dbReference type="GeneID" id="95979577"/>
<dbReference type="InterPro" id="IPR001138">
    <property type="entry name" value="Zn2Cys6_DnaBD"/>
</dbReference>
<feature type="region of interest" description="Disordered" evidence="4">
    <location>
        <begin position="1"/>
        <end position="28"/>
    </location>
</feature>
<feature type="region of interest" description="Disordered" evidence="4">
    <location>
        <begin position="710"/>
        <end position="737"/>
    </location>
</feature>
<evidence type="ECO:0000256" key="1">
    <source>
        <dbReference type="ARBA" id="ARBA00004123"/>
    </source>
</evidence>
<feature type="region of interest" description="Disordered" evidence="4">
    <location>
        <begin position="105"/>
        <end position="143"/>
    </location>
</feature>
<dbReference type="CDD" id="cd12148">
    <property type="entry name" value="fungal_TF_MHR"/>
    <property type="match status" value="1"/>
</dbReference>
<dbReference type="Proteomes" id="UP001562354">
    <property type="component" value="Unassembled WGS sequence"/>
</dbReference>
<dbReference type="PANTHER" id="PTHR31001:SF40">
    <property type="entry name" value="ZN(II)2CYS6 TRANSCRIPTION FACTOR (EUROFUNG)"/>
    <property type="match status" value="1"/>
</dbReference>
<feature type="domain" description="Zn(2)-C6 fungal-type" evidence="5">
    <location>
        <begin position="41"/>
        <end position="70"/>
    </location>
</feature>
<evidence type="ECO:0000256" key="4">
    <source>
        <dbReference type="SAM" id="MobiDB-lite"/>
    </source>
</evidence>
<dbReference type="Pfam" id="PF04082">
    <property type="entry name" value="Fungal_trans"/>
    <property type="match status" value="1"/>
</dbReference>
<dbReference type="RefSeq" id="XP_069197934.1">
    <property type="nucleotide sequence ID" value="XM_069345733.1"/>
</dbReference>
<dbReference type="PANTHER" id="PTHR31001">
    <property type="entry name" value="UNCHARACTERIZED TRANSCRIPTIONAL REGULATORY PROTEIN"/>
    <property type="match status" value="1"/>
</dbReference>
<organism evidence="6 7">
    <name type="scientific">Neodothiora populina</name>
    <dbReference type="NCBI Taxonomy" id="2781224"/>
    <lineage>
        <taxon>Eukaryota</taxon>
        <taxon>Fungi</taxon>
        <taxon>Dikarya</taxon>
        <taxon>Ascomycota</taxon>
        <taxon>Pezizomycotina</taxon>
        <taxon>Dothideomycetes</taxon>
        <taxon>Dothideomycetidae</taxon>
        <taxon>Dothideales</taxon>
        <taxon>Dothioraceae</taxon>
        <taxon>Neodothiora</taxon>
    </lineage>
</organism>
<dbReference type="EMBL" id="JBFMKM010000013">
    <property type="protein sequence ID" value="KAL1301658.1"/>
    <property type="molecule type" value="Genomic_DNA"/>
</dbReference>
<evidence type="ECO:0000256" key="2">
    <source>
        <dbReference type="ARBA" id="ARBA00022723"/>
    </source>
</evidence>
<dbReference type="InterPro" id="IPR007219">
    <property type="entry name" value="XnlR_reg_dom"/>
</dbReference>